<feature type="region of interest" description="Disordered" evidence="2">
    <location>
        <begin position="43"/>
        <end position="77"/>
    </location>
</feature>
<dbReference type="KEGG" id="dpp:DICPUDRAFT_85390"/>
<feature type="compositionally biased region" description="Basic and acidic residues" evidence="2">
    <location>
        <begin position="54"/>
        <end position="64"/>
    </location>
</feature>
<dbReference type="InterPro" id="IPR016543">
    <property type="entry name" value="Fis1"/>
</dbReference>
<dbReference type="AlphaFoldDB" id="F1A5K6"/>
<dbReference type="Proteomes" id="UP000001064">
    <property type="component" value="Unassembled WGS sequence"/>
</dbReference>
<dbReference type="STRING" id="5786.F1A5K6"/>
<evidence type="ECO:0000313" key="4">
    <source>
        <dbReference type="Proteomes" id="UP000001064"/>
    </source>
</evidence>
<dbReference type="SUPFAM" id="SSF48452">
    <property type="entry name" value="TPR-like"/>
    <property type="match status" value="1"/>
</dbReference>
<dbReference type="GeneID" id="10510750"/>
<dbReference type="GO" id="GO:0060090">
    <property type="term" value="F:molecular adaptor activity"/>
    <property type="evidence" value="ECO:0000318"/>
    <property type="project" value="GO_Central"/>
</dbReference>
<dbReference type="PANTHER" id="PTHR13247">
    <property type="entry name" value="TETRATRICOPEPTIDE REPEAT PROTEIN 11 TPR REPEAT PROTEIN 11"/>
    <property type="match status" value="1"/>
</dbReference>
<dbReference type="OMA" id="FHSINQC"/>
<dbReference type="PROSITE" id="PS50005">
    <property type="entry name" value="TPR"/>
    <property type="match status" value="1"/>
</dbReference>
<dbReference type="GO" id="GO:0005778">
    <property type="term" value="C:peroxisomal membrane"/>
    <property type="evidence" value="ECO:0000318"/>
    <property type="project" value="GO_Central"/>
</dbReference>
<dbReference type="GO" id="GO:0005741">
    <property type="term" value="C:mitochondrial outer membrane"/>
    <property type="evidence" value="ECO:0000318"/>
    <property type="project" value="GO_Central"/>
</dbReference>
<feature type="repeat" description="TPR" evidence="1">
    <location>
        <begin position="204"/>
        <end position="237"/>
    </location>
</feature>
<organism evidence="3 4">
    <name type="scientific">Dictyostelium purpureum</name>
    <name type="common">Slime mold</name>
    <dbReference type="NCBI Taxonomy" id="5786"/>
    <lineage>
        <taxon>Eukaryota</taxon>
        <taxon>Amoebozoa</taxon>
        <taxon>Evosea</taxon>
        <taxon>Eumycetozoa</taxon>
        <taxon>Dictyostelia</taxon>
        <taxon>Dictyosteliales</taxon>
        <taxon>Dictyosteliaceae</taxon>
        <taxon>Dictyostelium</taxon>
    </lineage>
</organism>
<dbReference type="RefSeq" id="XP_003294950.1">
    <property type="nucleotide sequence ID" value="XM_003294902.1"/>
</dbReference>
<gene>
    <name evidence="3" type="ORF">DICPUDRAFT_85390</name>
</gene>
<dbReference type="GO" id="GO:0008289">
    <property type="term" value="F:lipid binding"/>
    <property type="evidence" value="ECO:0000318"/>
    <property type="project" value="GO_Central"/>
</dbReference>
<evidence type="ECO:0000313" key="3">
    <source>
        <dbReference type="EMBL" id="EGC28529.1"/>
    </source>
</evidence>
<sequence length="259" mass="31004">MIIKEKKSKLNLKYIWLIKIKPGFNRTVISFFHSINQCFKDQHQKIKEKKNRKKDKDIDREFRHNTKHNMNDPMVENNDFTDRSIFNKHQDNAYKKSHTHHHHHPHETKQDYFEKDINTNENINIPYVKGEIATDKKYFDNTNYLEELSSLEKKYNIELKNGNLSNETSFEYAKKLSHSQNKENRRKSIDLFLELLKNDKENQERYLLELGTTYYKQEDYNNANVYIDKVLQSSPLNRQALSLKYLVGPVNPPPIQVNS</sequence>
<dbReference type="InterPro" id="IPR028061">
    <property type="entry name" value="Fis1_TPR_C"/>
</dbReference>
<dbReference type="eggNOG" id="ENOG502REHW">
    <property type="taxonomic scope" value="Eukaryota"/>
</dbReference>
<dbReference type="InParanoid" id="F1A5K6"/>
<dbReference type="GO" id="GO:0000266">
    <property type="term" value="P:mitochondrial fission"/>
    <property type="evidence" value="ECO:0000318"/>
    <property type="project" value="GO_Central"/>
</dbReference>
<accession>F1A5K6</accession>
<dbReference type="PANTHER" id="PTHR13247:SF0">
    <property type="entry name" value="MITOCHONDRIAL FISSION 1 PROTEIN"/>
    <property type="match status" value="1"/>
</dbReference>
<protein>
    <submittedName>
        <fullName evidence="3">Uncharacterized protein</fullName>
    </submittedName>
</protein>
<dbReference type="Pfam" id="PF14853">
    <property type="entry name" value="Fis1_TPR_C"/>
    <property type="match status" value="1"/>
</dbReference>
<reference evidence="4" key="1">
    <citation type="journal article" date="2011" name="Genome Biol.">
        <title>Comparative genomics of the social amoebae Dictyostelium discoideum and Dictyostelium purpureum.</title>
        <authorList>
            <consortium name="US DOE Joint Genome Institute (JGI-PGF)"/>
            <person name="Sucgang R."/>
            <person name="Kuo A."/>
            <person name="Tian X."/>
            <person name="Salerno W."/>
            <person name="Parikh A."/>
            <person name="Feasley C.L."/>
            <person name="Dalin E."/>
            <person name="Tu H."/>
            <person name="Huang E."/>
            <person name="Barry K."/>
            <person name="Lindquist E."/>
            <person name="Shapiro H."/>
            <person name="Bruce D."/>
            <person name="Schmutz J."/>
            <person name="Salamov A."/>
            <person name="Fey P."/>
            <person name="Gaudet P."/>
            <person name="Anjard C."/>
            <person name="Babu M.M."/>
            <person name="Basu S."/>
            <person name="Bushmanova Y."/>
            <person name="van der Wel H."/>
            <person name="Katoh-Kurasawa M."/>
            <person name="Dinh C."/>
            <person name="Coutinho P.M."/>
            <person name="Saito T."/>
            <person name="Elias M."/>
            <person name="Schaap P."/>
            <person name="Kay R.R."/>
            <person name="Henrissat B."/>
            <person name="Eichinger L."/>
            <person name="Rivero F."/>
            <person name="Putnam N.H."/>
            <person name="West C.M."/>
            <person name="Loomis W.F."/>
            <person name="Chisholm R.L."/>
            <person name="Shaulsky G."/>
            <person name="Strassmann J.E."/>
            <person name="Queller D.C."/>
            <person name="Kuspa A."/>
            <person name="Grigoriev I.V."/>
        </authorList>
    </citation>
    <scope>NUCLEOTIDE SEQUENCE [LARGE SCALE GENOMIC DNA]</scope>
    <source>
        <strain evidence="4">QSDP1</strain>
    </source>
</reference>
<evidence type="ECO:0000256" key="1">
    <source>
        <dbReference type="PROSITE-ProRule" id="PRU00339"/>
    </source>
</evidence>
<keyword evidence="4" id="KW-1185">Reference proteome</keyword>
<dbReference type="FunCoup" id="F1A5K6">
    <property type="interactions" value="937"/>
</dbReference>
<dbReference type="EMBL" id="GL871608">
    <property type="protein sequence ID" value="EGC28529.1"/>
    <property type="molecule type" value="Genomic_DNA"/>
</dbReference>
<dbReference type="GO" id="GO:0016559">
    <property type="term" value="P:peroxisome fission"/>
    <property type="evidence" value="ECO:0000318"/>
    <property type="project" value="GO_Central"/>
</dbReference>
<proteinExistence type="predicted"/>
<keyword evidence="1" id="KW-0802">TPR repeat</keyword>
<dbReference type="OrthoDB" id="21195at2759"/>
<dbReference type="InterPro" id="IPR019734">
    <property type="entry name" value="TPR_rpt"/>
</dbReference>
<name>F1A5K6_DICPU</name>
<dbReference type="InterPro" id="IPR011990">
    <property type="entry name" value="TPR-like_helical_dom_sf"/>
</dbReference>
<evidence type="ECO:0000256" key="2">
    <source>
        <dbReference type="SAM" id="MobiDB-lite"/>
    </source>
</evidence>
<dbReference type="Gene3D" id="1.25.40.10">
    <property type="entry name" value="Tetratricopeptide repeat domain"/>
    <property type="match status" value="1"/>
</dbReference>
<dbReference type="VEuPathDB" id="AmoebaDB:DICPUDRAFT_85390"/>